<dbReference type="AlphaFoldDB" id="A0A177TTP3"/>
<organism evidence="1 2">
    <name type="scientific">Tilletia indica</name>
    <dbReference type="NCBI Taxonomy" id="43049"/>
    <lineage>
        <taxon>Eukaryota</taxon>
        <taxon>Fungi</taxon>
        <taxon>Dikarya</taxon>
        <taxon>Basidiomycota</taxon>
        <taxon>Ustilaginomycotina</taxon>
        <taxon>Exobasidiomycetes</taxon>
        <taxon>Tilletiales</taxon>
        <taxon>Tilletiaceae</taxon>
        <taxon>Tilletia</taxon>
    </lineage>
</organism>
<dbReference type="PANTHER" id="PTHR48100:SF54">
    <property type="entry name" value="PHOSPHATASE SPAC5H10.03-RELATED"/>
    <property type="match status" value="1"/>
</dbReference>
<keyword evidence="2" id="KW-1185">Reference proteome</keyword>
<evidence type="ECO:0000313" key="1">
    <source>
        <dbReference type="EMBL" id="KAE8250523.1"/>
    </source>
</evidence>
<dbReference type="CDD" id="cd07067">
    <property type="entry name" value="HP_PGM_like"/>
    <property type="match status" value="1"/>
</dbReference>
<dbReference type="EMBL" id="LWDF02000316">
    <property type="protein sequence ID" value="KAE8250523.1"/>
    <property type="molecule type" value="Genomic_DNA"/>
</dbReference>
<dbReference type="SUPFAM" id="SSF53254">
    <property type="entry name" value="Phosphoglycerate mutase-like"/>
    <property type="match status" value="1"/>
</dbReference>
<dbReference type="PANTHER" id="PTHR48100">
    <property type="entry name" value="BROAD-SPECIFICITY PHOSPHATASE YOR283W-RELATED"/>
    <property type="match status" value="1"/>
</dbReference>
<dbReference type="InterPro" id="IPR013078">
    <property type="entry name" value="His_Pase_superF_clade-1"/>
</dbReference>
<dbReference type="InterPro" id="IPR050275">
    <property type="entry name" value="PGM_Phosphatase"/>
</dbReference>
<protein>
    <recommendedName>
        <fullName evidence="3">Phosphoglycerate mutase-like protein</fullName>
    </recommendedName>
</protein>
<reference evidence="1" key="2">
    <citation type="journal article" date="2019" name="IMA Fungus">
        <title>Genome sequencing and comparison of five Tilletia species to identify candidate genes for the detection of regulated species infecting wheat.</title>
        <authorList>
            <person name="Nguyen H.D.T."/>
            <person name="Sultana T."/>
            <person name="Kesanakurti P."/>
            <person name="Hambleton S."/>
        </authorList>
    </citation>
    <scope>NUCLEOTIDE SEQUENCE</scope>
    <source>
        <strain evidence="1">DAOMC 236416</strain>
    </source>
</reference>
<gene>
    <name evidence="1" type="ORF">A4X13_0g4649</name>
</gene>
<dbReference type="Gene3D" id="3.40.50.1240">
    <property type="entry name" value="Phosphoglycerate mutase-like"/>
    <property type="match status" value="1"/>
</dbReference>
<name>A0A177TTP3_9BASI</name>
<proteinExistence type="predicted"/>
<dbReference type="Proteomes" id="UP000077521">
    <property type="component" value="Unassembled WGS sequence"/>
</dbReference>
<dbReference type="GO" id="GO:0016791">
    <property type="term" value="F:phosphatase activity"/>
    <property type="evidence" value="ECO:0007669"/>
    <property type="project" value="TreeGrafter"/>
</dbReference>
<comment type="caution">
    <text evidence="1">The sequence shown here is derived from an EMBL/GenBank/DDBJ whole genome shotgun (WGS) entry which is preliminary data.</text>
</comment>
<dbReference type="InterPro" id="IPR029033">
    <property type="entry name" value="His_PPase_superfam"/>
</dbReference>
<dbReference type="GO" id="GO:0005737">
    <property type="term" value="C:cytoplasm"/>
    <property type="evidence" value="ECO:0007669"/>
    <property type="project" value="TreeGrafter"/>
</dbReference>
<sequence length="306" mass="33637">MGVDTIITLIRHAQAEHNVALDYSIADAPLTELGQRQAATIPSFTTDIQQTIDLIASSGLKRTLSTTRIGLAPAITRLGGLRAVVVLPQLQECNDYPCDTGSDRAQLEQDPEFNEFNLEHLVPGWNSKQGPYAPDQASLRARAQWVRQWLRSRPEKHIALVAHGDILRYIMSSGPSEYNQYPWQNAEVRQFKFDPTRLNAPECPIVPIHDVGAAGSAEPTSGQIALERQEKQAGAGVGNGALALPTVELPSLDFGGGDDFLSEIESRLSEKASAVRERENELRQLEARLEAAEKRRAELEARGITE</sequence>
<dbReference type="SMART" id="SM00855">
    <property type="entry name" value="PGAM"/>
    <property type="match status" value="1"/>
</dbReference>
<accession>A0A177TTP3</accession>
<evidence type="ECO:0008006" key="3">
    <source>
        <dbReference type="Google" id="ProtNLM"/>
    </source>
</evidence>
<reference evidence="1" key="1">
    <citation type="submission" date="2016-04" db="EMBL/GenBank/DDBJ databases">
        <authorList>
            <person name="Nguyen H.D."/>
            <person name="Samba Siva P."/>
            <person name="Cullis J."/>
            <person name="Levesque C.A."/>
            <person name="Hambleton S."/>
        </authorList>
    </citation>
    <scope>NUCLEOTIDE SEQUENCE</scope>
    <source>
        <strain evidence="1">DAOMC 236416</strain>
    </source>
</reference>
<evidence type="ECO:0000313" key="2">
    <source>
        <dbReference type="Proteomes" id="UP000077521"/>
    </source>
</evidence>
<dbReference type="Pfam" id="PF00300">
    <property type="entry name" value="His_Phos_1"/>
    <property type="match status" value="1"/>
</dbReference>